<dbReference type="Pfam" id="PF00053">
    <property type="entry name" value="EGF_laminin"/>
    <property type="match status" value="4"/>
</dbReference>
<dbReference type="Proteomes" id="UP000322000">
    <property type="component" value="Unplaced"/>
</dbReference>
<feature type="domain" description="Ig-like" evidence="22">
    <location>
        <begin position="489"/>
        <end position="568"/>
    </location>
</feature>
<dbReference type="InterPro" id="IPR002172">
    <property type="entry name" value="LDrepeatLR_classA_rpt"/>
</dbReference>
<evidence type="ECO:0000256" key="17">
    <source>
        <dbReference type="ARBA" id="ARBA00068688"/>
    </source>
</evidence>
<keyword evidence="6" id="KW-0812">Transmembrane</keyword>
<dbReference type="PROSITE" id="PS00022">
    <property type="entry name" value="EGF_1"/>
    <property type="match status" value="2"/>
</dbReference>
<evidence type="ECO:0000256" key="19">
    <source>
        <dbReference type="PROSITE-ProRule" id="PRU00460"/>
    </source>
</evidence>
<evidence type="ECO:0000256" key="8">
    <source>
        <dbReference type="ARBA" id="ARBA00022737"/>
    </source>
</evidence>
<feature type="domain" description="Ig-like" evidence="22">
    <location>
        <begin position="2120"/>
        <end position="2192"/>
    </location>
</feature>
<evidence type="ECO:0000259" key="21">
    <source>
        <dbReference type="PROSITE" id="PS50027"/>
    </source>
</evidence>
<evidence type="ECO:0000256" key="16">
    <source>
        <dbReference type="ARBA" id="ARBA00061228"/>
    </source>
</evidence>
<feature type="disulfide bond" evidence="19">
    <location>
        <begin position="1460"/>
        <end position="1469"/>
    </location>
</feature>
<feature type="disulfide bond" evidence="18">
    <location>
        <begin position="207"/>
        <end position="222"/>
    </location>
</feature>
<evidence type="ECO:0000256" key="11">
    <source>
        <dbReference type="ARBA" id="ARBA00023136"/>
    </source>
</evidence>
<evidence type="ECO:0000259" key="22">
    <source>
        <dbReference type="PROSITE" id="PS50835"/>
    </source>
</evidence>
<keyword evidence="11" id="KW-0472">Membrane</keyword>
<evidence type="ECO:0000256" key="13">
    <source>
        <dbReference type="ARBA" id="ARBA00023180"/>
    </source>
</evidence>
<keyword evidence="24" id="KW-1185">Reference proteome</keyword>
<dbReference type="InterPro" id="IPR000034">
    <property type="entry name" value="Laminin_IV"/>
</dbReference>
<dbReference type="Gene3D" id="2.170.300.10">
    <property type="entry name" value="Tie2 ligand-binding domain superfamily"/>
    <property type="match status" value="1"/>
</dbReference>
<dbReference type="Pfam" id="PF24973">
    <property type="entry name" value="EGF_LMN_ATRN"/>
    <property type="match status" value="1"/>
</dbReference>
<evidence type="ECO:0000256" key="14">
    <source>
        <dbReference type="ARBA" id="ARBA00023292"/>
    </source>
</evidence>
<feature type="domain" description="Ig-like" evidence="22">
    <location>
        <begin position="2306"/>
        <end position="2392"/>
    </location>
</feature>
<feature type="disulfide bond" evidence="18">
    <location>
        <begin position="159"/>
        <end position="177"/>
    </location>
</feature>
<feature type="domain" description="Ig-like" evidence="22">
    <location>
        <begin position="2028"/>
        <end position="2111"/>
    </location>
</feature>
<keyword evidence="8" id="KW-0677">Repeat</keyword>
<feature type="disulfide bond" evidence="18">
    <location>
        <begin position="10"/>
        <end position="28"/>
    </location>
</feature>
<dbReference type="SMART" id="SM00409">
    <property type="entry name" value="IG"/>
    <property type="match status" value="12"/>
</dbReference>
<accession>A0A7E5X0G8</accession>
<dbReference type="CDD" id="cd00055">
    <property type="entry name" value="EGF_Lam"/>
    <property type="match status" value="4"/>
</dbReference>
<feature type="disulfide bond" evidence="18">
    <location>
        <begin position="22"/>
        <end position="37"/>
    </location>
</feature>
<dbReference type="CDD" id="cd00112">
    <property type="entry name" value="LDLa"/>
    <property type="match status" value="15"/>
</dbReference>
<dbReference type="InterPro" id="IPR000742">
    <property type="entry name" value="EGF"/>
</dbReference>
<dbReference type="InterPro" id="IPR003598">
    <property type="entry name" value="Ig_sub2"/>
</dbReference>
<feature type="disulfide bond" evidence="18">
    <location>
        <begin position="188"/>
        <end position="200"/>
    </location>
</feature>
<feature type="domain" description="Ig-like" evidence="22">
    <location>
        <begin position="1926"/>
        <end position="2019"/>
    </location>
</feature>
<dbReference type="FunFam" id="2.10.25.10:FF:000407">
    <property type="entry name" value="Laminin subunit alpha-3"/>
    <property type="match status" value="1"/>
</dbReference>
<keyword evidence="7" id="KW-0732">Signal</keyword>
<dbReference type="GO" id="GO:0048731">
    <property type="term" value="P:system development"/>
    <property type="evidence" value="ECO:0007669"/>
    <property type="project" value="UniProtKB-ARBA"/>
</dbReference>
<dbReference type="FunFam" id="2.10.25.10:FF:000033">
    <property type="entry name" value="Laminin subunit alpha 2"/>
    <property type="match status" value="1"/>
</dbReference>
<dbReference type="SUPFAM" id="SSF57184">
    <property type="entry name" value="Growth factor receptor domain"/>
    <property type="match status" value="1"/>
</dbReference>
<dbReference type="InterPro" id="IPR056863">
    <property type="entry name" value="LMN_ATRN_NET-like_EGF"/>
</dbReference>
<dbReference type="Gene3D" id="4.10.1220.10">
    <property type="entry name" value="EGF-type module"/>
    <property type="match status" value="1"/>
</dbReference>
<dbReference type="InterPro" id="IPR013783">
    <property type="entry name" value="Ig-like_fold"/>
</dbReference>
<feature type="disulfide bond" evidence="18">
    <location>
        <begin position="687"/>
        <end position="702"/>
    </location>
</feature>
<dbReference type="InterPro" id="IPR023415">
    <property type="entry name" value="LDLR_class-A_CS"/>
</dbReference>
<feature type="disulfide bond" evidence="18">
    <location>
        <begin position="632"/>
        <end position="650"/>
    </location>
</feature>
<evidence type="ECO:0000256" key="6">
    <source>
        <dbReference type="ARBA" id="ARBA00022692"/>
    </source>
</evidence>
<feature type="domain" description="Laminin IV type A" evidence="23">
    <location>
        <begin position="1571"/>
        <end position="1748"/>
    </location>
</feature>
<dbReference type="GO" id="GO:0012505">
    <property type="term" value="C:endomembrane system"/>
    <property type="evidence" value="ECO:0007669"/>
    <property type="project" value="UniProtKB-SubCell"/>
</dbReference>
<dbReference type="SMART" id="SM00281">
    <property type="entry name" value="LamB"/>
    <property type="match status" value="3"/>
</dbReference>
<dbReference type="FunFam" id="2.10.25.10:FF:000188">
    <property type="entry name" value="Laminin subunit gamma 2"/>
    <property type="match status" value="1"/>
</dbReference>
<dbReference type="GO" id="GO:0005886">
    <property type="term" value="C:plasma membrane"/>
    <property type="evidence" value="ECO:0007669"/>
    <property type="project" value="TreeGrafter"/>
</dbReference>
<feature type="disulfide bond" evidence="18">
    <location>
        <begin position="644"/>
        <end position="659"/>
    </location>
</feature>
<feature type="disulfide bond" evidence="18">
    <location>
        <begin position="585"/>
        <end position="597"/>
    </location>
</feature>
<dbReference type="PROSITE" id="PS01209">
    <property type="entry name" value="LDLRA_1"/>
    <property type="match status" value="7"/>
</dbReference>
<dbReference type="Gene3D" id="2.10.25.10">
    <property type="entry name" value="Laminin"/>
    <property type="match status" value="3"/>
</dbReference>
<dbReference type="PROSITE" id="PS50068">
    <property type="entry name" value="LDLRA_2"/>
    <property type="match status" value="14"/>
</dbReference>
<feature type="non-terminal residue" evidence="25">
    <location>
        <position position="1"/>
    </location>
</feature>
<dbReference type="PANTHER" id="PTHR24270">
    <property type="entry name" value="LOW-DENSITY LIPOPROTEIN RECEPTOR-RELATED"/>
    <property type="match status" value="1"/>
</dbReference>
<feature type="disulfide bond" evidence="18">
    <location>
        <begin position="112"/>
        <end position="124"/>
    </location>
</feature>
<feature type="disulfide bond" evidence="18">
    <location>
        <begin position="592"/>
        <end position="610"/>
    </location>
</feature>
<dbReference type="SUPFAM" id="SSF57196">
    <property type="entry name" value="EGF/Laminin"/>
    <property type="match status" value="2"/>
</dbReference>
<dbReference type="RefSeq" id="XP_026746184.1">
    <property type="nucleotide sequence ID" value="XM_026890383.1"/>
</dbReference>
<evidence type="ECO:0000256" key="1">
    <source>
        <dbReference type="ARBA" id="ARBA00004167"/>
    </source>
</evidence>
<evidence type="ECO:0000256" key="3">
    <source>
        <dbReference type="ARBA" id="ARBA00004308"/>
    </source>
</evidence>
<feature type="disulfide bond" evidence="18">
    <location>
        <begin position="59"/>
        <end position="74"/>
    </location>
</feature>
<dbReference type="InterPro" id="IPR036055">
    <property type="entry name" value="LDL_receptor-like_sf"/>
</dbReference>
<feature type="disulfide bond" evidence="18">
    <location>
        <begin position="380"/>
        <end position="392"/>
    </location>
</feature>
<feature type="domain" description="Ig-like" evidence="22">
    <location>
        <begin position="2211"/>
        <end position="2292"/>
    </location>
</feature>
<feature type="disulfide bond" evidence="18">
    <location>
        <begin position="625"/>
        <end position="637"/>
    </location>
</feature>
<evidence type="ECO:0000259" key="23">
    <source>
        <dbReference type="PROSITE" id="PS51115"/>
    </source>
</evidence>
<dbReference type="GO" id="GO:0016192">
    <property type="term" value="P:vesicle-mediated transport"/>
    <property type="evidence" value="ECO:0007669"/>
    <property type="project" value="UniProtKB-ARBA"/>
</dbReference>
<feature type="disulfide bond" evidence="18">
    <location>
        <begin position="316"/>
        <end position="331"/>
    </location>
</feature>
<dbReference type="InterPro" id="IPR009030">
    <property type="entry name" value="Growth_fac_rcpt_cys_sf"/>
</dbReference>
<protein>
    <recommendedName>
        <fullName evidence="17">Hemolin</fullName>
    </recommendedName>
</protein>
<evidence type="ECO:0000256" key="12">
    <source>
        <dbReference type="ARBA" id="ARBA00023157"/>
    </source>
</evidence>
<dbReference type="InParanoid" id="A0A7E5X0G8"/>
<feature type="domain" description="Laminin EGF-like" evidence="21">
    <location>
        <begin position="1441"/>
        <end position="1486"/>
    </location>
</feature>
<evidence type="ECO:0000256" key="18">
    <source>
        <dbReference type="PROSITE-ProRule" id="PRU00124"/>
    </source>
</evidence>
<keyword evidence="5" id="KW-0272">Extracellular matrix</keyword>
<feature type="domain" description="Laminin IV type A" evidence="23">
    <location>
        <begin position="1221"/>
        <end position="1407"/>
    </location>
</feature>
<feature type="disulfide bond" evidence="18">
    <location>
        <begin position="152"/>
        <end position="164"/>
    </location>
</feature>
<keyword evidence="12 19" id="KW-1015">Disulfide bond</keyword>
<dbReference type="OrthoDB" id="10055367at2759"/>
<feature type="disulfide bond" evidence="18">
    <location>
        <begin position="278"/>
        <end position="293"/>
    </location>
</feature>
<dbReference type="PROSITE" id="PS51115">
    <property type="entry name" value="LAMININ_IVA"/>
    <property type="match status" value="3"/>
</dbReference>
<feature type="disulfide bond" evidence="18">
    <location>
        <begin position="3"/>
        <end position="15"/>
    </location>
</feature>
<feature type="disulfide bond" evidence="18">
    <location>
        <begin position="440"/>
        <end position="452"/>
    </location>
</feature>
<feature type="disulfide bond" evidence="18">
    <location>
        <begin position="171"/>
        <end position="186"/>
    </location>
</feature>
<dbReference type="PROSITE" id="PS50027">
    <property type="entry name" value="EGF_LAM_2"/>
    <property type="match status" value="2"/>
</dbReference>
<dbReference type="GO" id="GO:0030154">
    <property type="term" value="P:cell differentiation"/>
    <property type="evidence" value="ECO:0007669"/>
    <property type="project" value="UniProtKB-ARBA"/>
</dbReference>
<feature type="disulfide bond" evidence="18">
    <location>
        <begin position="119"/>
        <end position="137"/>
    </location>
</feature>
<dbReference type="Gene3D" id="4.10.400.10">
    <property type="entry name" value="Low-density Lipoprotein Receptor"/>
    <property type="match status" value="14"/>
</dbReference>
<evidence type="ECO:0000256" key="20">
    <source>
        <dbReference type="SAM" id="MobiDB-lite"/>
    </source>
</evidence>
<evidence type="ECO:0000256" key="4">
    <source>
        <dbReference type="ARBA" id="ARBA00022525"/>
    </source>
</evidence>
<dbReference type="PROSITE" id="PS50835">
    <property type="entry name" value="IG_LIKE"/>
    <property type="match status" value="12"/>
</dbReference>
<keyword evidence="9" id="KW-0084">Basement membrane</keyword>
<feature type="disulfide bond" evidence="18">
    <location>
        <begin position="195"/>
        <end position="213"/>
    </location>
</feature>
<feature type="disulfide bond" evidence="18">
    <location>
        <begin position="399"/>
        <end position="414"/>
    </location>
</feature>
<dbReference type="InterPro" id="IPR050685">
    <property type="entry name" value="LDLR"/>
</dbReference>
<feature type="disulfide bond" evidence="18">
    <location>
        <begin position="604"/>
        <end position="619"/>
    </location>
</feature>
<name>A0A7E5X0G8_TRINI</name>
<dbReference type="InterPro" id="IPR036179">
    <property type="entry name" value="Ig-like_dom_sf"/>
</dbReference>
<evidence type="ECO:0000256" key="7">
    <source>
        <dbReference type="ARBA" id="ARBA00022729"/>
    </source>
</evidence>
<evidence type="ECO:0000256" key="15">
    <source>
        <dbReference type="ARBA" id="ARBA00023319"/>
    </source>
</evidence>
<dbReference type="PRINTS" id="PR00261">
    <property type="entry name" value="LDLRECEPTOR"/>
</dbReference>
<feature type="domain" description="Ig-like" evidence="22">
    <location>
        <begin position="2503"/>
        <end position="2589"/>
    </location>
</feature>
<feature type="disulfide bond" evidence="18">
    <location>
        <begin position="363"/>
        <end position="378"/>
    </location>
</feature>
<dbReference type="InterPro" id="IPR002049">
    <property type="entry name" value="LE_dom"/>
</dbReference>
<feature type="compositionally biased region" description="Polar residues" evidence="20">
    <location>
        <begin position="1905"/>
        <end position="1918"/>
    </location>
</feature>
<dbReference type="GeneID" id="113507527"/>
<dbReference type="PROSITE" id="PS01248">
    <property type="entry name" value="EGF_LAM_1"/>
    <property type="match status" value="3"/>
</dbReference>
<feature type="domain" description="Ig-like" evidence="22">
    <location>
        <begin position="2840"/>
        <end position="2911"/>
    </location>
</feature>
<dbReference type="Pfam" id="PF00057">
    <property type="entry name" value="Ldl_recept_a"/>
    <property type="match status" value="12"/>
</dbReference>
<dbReference type="Pfam" id="PF00052">
    <property type="entry name" value="Laminin_B"/>
    <property type="match status" value="3"/>
</dbReference>
<feature type="domain" description="Laminin EGF-like" evidence="21">
    <location>
        <begin position="1495"/>
        <end position="1543"/>
    </location>
</feature>
<dbReference type="Pfam" id="PF13927">
    <property type="entry name" value="Ig_3"/>
    <property type="match status" value="8"/>
</dbReference>
<feature type="domain" description="Ig-like" evidence="22">
    <location>
        <begin position="2685"/>
        <end position="2764"/>
    </location>
</feature>
<dbReference type="SUPFAM" id="SSF48726">
    <property type="entry name" value="Immunoglobulin"/>
    <property type="match status" value="11"/>
</dbReference>
<dbReference type="SMART" id="SM00180">
    <property type="entry name" value="EGF_Lam"/>
    <property type="match status" value="7"/>
</dbReference>
<dbReference type="SMART" id="SM00192">
    <property type="entry name" value="LDLa"/>
    <property type="match status" value="16"/>
</dbReference>
<feature type="domain" description="Ig-like" evidence="22">
    <location>
        <begin position="2397"/>
        <end position="2474"/>
    </location>
</feature>
<dbReference type="FunFam" id="4.10.400.10:FF:000034">
    <property type="entry name" value="Low-density lipoprotein receptor-related protein 2"/>
    <property type="match status" value="1"/>
</dbReference>
<feature type="disulfide bond" evidence="19">
    <location>
        <begin position="1514"/>
        <end position="1523"/>
    </location>
</feature>
<evidence type="ECO:0000313" key="24">
    <source>
        <dbReference type="Proteomes" id="UP000322000"/>
    </source>
</evidence>
<feature type="disulfide bond" evidence="18">
    <location>
        <begin position="131"/>
        <end position="146"/>
    </location>
</feature>
<keyword evidence="10" id="KW-1133">Transmembrane helix</keyword>
<feature type="disulfide bond" evidence="18">
    <location>
        <begin position="447"/>
        <end position="465"/>
    </location>
</feature>
<dbReference type="Gene3D" id="2.60.40.10">
    <property type="entry name" value="Immunoglobulins"/>
    <property type="match status" value="12"/>
</dbReference>
<dbReference type="FunFam" id="2.60.40.10:FF:000032">
    <property type="entry name" value="palladin isoform X1"/>
    <property type="match status" value="1"/>
</dbReference>
<dbReference type="InterPro" id="IPR003599">
    <property type="entry name" value="Ig_sub"/>
</dbReference>
<evidence type="ECO:0000313" key="25">
    <source>
        <dbReference type="RefSeq" id="XP_026746184.1"/>
    </source>
</evidence>
<keyword evidence="15" id="KW-0393">Immunoglobulin domain</keyword>
<evidence type="ECO:0000256" key="5">
    <source>
        <dbReference type="ARBA" id="ARBA00022530"/>
    </source>
</evidence>
<dbReference type="GO" id="GO:0048513">
    <property type="term" value="P:animal organ development"/>
    <property type="evidence" value="ECO:0007669"/>
    <property type="project" value="UniProtKB-ARBA"/>
</dbReference>
<evidence type="ECO:0000256" key="9">
    <source>
        <dbReference type="ARBA" id="ARBA00022869"/>
    </source>
</evidence>
<keyword evidence="4" id="KW-0964">Secreted</keyword>
<keyword evidence="14 19" id="KW-0424">Laminin EGF-like domain</keyword>
<sequence length="2941" mass="323501">TECGADDFRCSDNRCIESSRRCDSVYDCPDQEDERGCDCRADEFRCESDGYCIEKRKQCDNVNHCADGSDEQDCANGYFRCRSGKIIAESLRCNRQYDCTPGDFSDEQNCPCGANDFKCNNGHCIPASKRCDRTHDCQDGSDERDCTYGTVCMAYEYKCSSGACVQADSRCNGSAECDDSSDETNCPCKRDQYPCRDGSCINIAYLCNGRADCSQGEDEYNCRSSCPPGRFTCNFGSQIACAEKCNGVSECDDGEDEDDCGACPHKCDGTCISTSQICDRIEDCSDGSDENECNFCDRPDDFRCESGECLSYSLVCNGISECSDSSDEQFCNRTMTTNPEQPCSYQQFQCVSDGVCIDQNFFCDGTRDCNDGSDEANCPCPRDSWQCRNGECLPTSRYCDGVEDCQDGSDESDCPVATTRAPSRYPTTLAPAFVRPSGGCSGNQWRCENGPCIDAFRRCDGHIDCPFDYSDEFDCPLNSPVALNLKTYPEKQTVRHVTAGGDVVFQCRDEGPLRAAVRWQKEGGRIKPGSTDVKGRLEMFKVTGSDSGVYVCQAEDYQNYAGSQVRVSLDVDNAPVTFKPPFSACQPYEATCGNGQCIPKSAVCDNNYDCSDRSDEENCHHDGMCEPNQYKCNNRKCVLKTWICDSEDDCGDGSDEQNCGPKQEGRCSPVEYACRSQDQCIPRSFHCDGQTDCLDGTDEIGCIPVHVTSPPKPSNVKLNPGDTLTLKCEAVGVPVPLISWRLNWGHVPPKCTWTSDGGIGVITCPNMQSEDSGAYSCEAINNKGTTFAAPDAIVFVNKTDPCPRGYFNNEARSESECIRCFCFGKSSQCRSADLFTYNMPTPLGEGGTRLLGIKKSPTGDVIIDTQPISNQYYYQPLRNGATVTKFGDASSRSTSNPYLTLPESYNGNQLKSYGGHIKYTLSPQTQIYRYDNSAPTIIIKGKYGNLFHFNRVGGARDINIEARLTPEDWQKGSPSGFAPASREDIMMTLDEIEMILVRADLNNAGVNITDFAMESAEHINVGLGAASLVEECTCPKEYEGLSCQKCANGFVRKKVGPWLGDCVREECPPGTYGDPSSGIPCKQCPCPLTNRENQFARTCSLGSDGSVICDCFPGYEGIHCEACAPGYEGNPLIPGDSCRRKVPDNCNPTGTKMIRPPDECVCKDNVQGRYCDQCKNDSFYLSSDFRHGCALCFCSGVSQQCKSSNLRRKTVSVQFNVPQIVDQVKIYNSSPAGPPGAVRYTAPVETNLAPQLSRGDISVNDIDHTRSTVYYWSLPASFAGDKVTSYGGYLRYTLKNVPSSPDPRYRNTAADVQLISDNRLTFHYFGDFAATHEGNLNTSVQFLEKGWQRPDGKEVSREHFLLALADVKTILIKATYSPNAQLASPVSASIEVAEADGYGATAFHVEQCVCPPGYIGTSCEDCAPGFTRSSSGLYLEHCGACECNGKSTMCNPETGVCYDCADNTEGEQCELCKPGYDRDPYGNCVEQRSSTSQPCRCDPRGTTRPCDETGQCYCKQNVEGDSCDRCRPGSYGLDAANPDGCLSCYCSGVTTDCHEGNHYTRVPMAAPVLGEYYGGFAITDLNAERVIKDNFVPMFQQSELVYTFSFRPDVELYWSLPIFPGNRVLSYGGTLSLRQKFNSDVYSQSERGTDVVLDGGDISIFWTNPNSFSSGVSYSYQVPLKEEGWYILNTVTPATRSDFMSVLRNLKRVLVRATVAPNLYDTTIADVSMDTATQNYDAILPAAKGIEICMCPPGYTGTSCESCASGYYKDQLGYCQQCSCNGHDCQLDSRGRVVCNCQPPYTGNDCSTIGLVMELHPTIHEAGDDALLRRVTLTCKYRAPEPLTIKFYHDGEEQAPAKYYNDSRLHKDGWHGVHKWHTVWDTRRQGDIYECHTITEKGFTLGVLTTSLPEPGGESQTEAPPRPQPPDSTVSVSITSPTIKIQEVGSSVNFTCQALSRNSRIRLPVRWSKSGGDLPLERTHVDQNFGLLLITNLQVSDSGKYICETSDGINTAQAYATLKVPGNQMTLPSVEISPSVKEYYEGDRIELECRVRGNPTPTIRWQRASNRPLALNVENIDTFFIIESARIEDSGEYRCIASNAVGSDDRTAVITVRQKPSFQPRGRLTVSVPSPTVNEGQSIRVACTGTTNIPAGSIDWVRQDNAIFLPNVRSENGVLYIDYAQLDNQGVYICQAPVTDVSPVPVLVTVIAQYPDVEQSNITVSVDRLKIPTGGRGTVDCNPVGRPTPLIKWSKHDGSFGPDSSQRGNTLIINNAQESDQGYYLCEGSVDNTPIADIYVYVEIERREPPQVDIWPQGVQSVDLGSQYELMCRVLGGVPEPDVTWNRNGGRPLSTFTQIQPQNVLKFTKIEVNDEGEYTCTARNDAGSASASSVIKVQSTPVITITPDNYVQVYTGDAINVECRANGYPEPMVSIGTNELGEVVPPSSGFAALRVAAASARDAGNYMCTATSVAGTITQPFIVVVNRGDGGDDGGFDYGSGDGSIDPNSPIDPPYDGTPSIFAIEGQPETIIECRQSGDNIRWARADRQPLQRNAYQDNSRLIILNVSKSDSGQYVCNIYNEYNEVQEAVYTSLVVITAPKITLRPPTQTVRPGQSPTVECVVQGDDIIDITWRPYNREPSSRVDTRSSTLIFHQIEVEDAGQYQCIARSRYANASAIAEVVVSEDTDDSTSVSHDNEQRAHSGEAVHLRCEVKRARAARIAWTKDGRALPRNVRQKHDGSLYIRNAKKIDSGKYVCTIHDQYGRPITTNYINLHIKGYKCSDTQFRCYDDSDCIEEHLVCDGRRHCADNSDEEDCLLRDKRFSDAMWSQHPAISPDGPREPNPESQRLVVIDQPRRPFRAGDNVDVRCKALSGDIKLQWLRPGTKQYVASLTYGDGVMMSLQGVAFADAGVYRCIGRDSLGRTYYDDFNLEVLPGIKKYSIRLT</sequence>
<dbReference type="KEGG" id="tnl:113507527"/>
<feature type="region of interest" description="Disordered" evidence="20">
    <location>
        <begin position="1905"/>
        <end position="1932"/>
    </location>
</feature>
<proteinExistence type="inferred from homology"/>
<evidence type="ECO:0000256" key="10">
    <source>
        <dbReference type="ARBA" id="ARBA00022989"/>
    </source>
</evidence>
<dbReference type="SUPFAM" id="SSF57424">
    <property type="entry name" value="LDL receptor-like module"/>
    <property type="match status" value="14"/>
</dbReference>
<dbReference type="GO" id="GO:0005604">
    <property type="term" value="C:basement membrane"/>
    <property type="evidence" value="ECO:0007669"/>
    <property type="project" value="UniProtKB-SubCell"/>
</dbReference>
<dbReference type="SMART" id="SM00181">
    <property type="entry name" value="EGF"/>
    <property type="match status" value="5"/>
</dbReference>
<dbReference type="FunCoup" id="A0A7E5X0G8">
    <property type="interactions" value="182"/>
</dbReference>
<comment type="caution">
    <text evidence="19">Lacks conserved residue(s) required for the propagation of feature annotation.</text>
</comment>
<evidence type="ECO:0000256" key="2">
    <source>
        <dbReference type="ARBA" id="ARBA00004302"/>
    </source>
</evidence>
<reference evidence="25" key="1">
    <citation type="submission" date="2025-08" db="UniProtKB">
        <authorList>
            <consortium name="RefSeq"/>
        </authorList>
    </citation>
    <scope>IDENTIFICATION</scope>
</reference>
<dbReference type="InterPro" id="IPR007110">
    <property type="entry name" value="Ig-like_dom"/>
</dbReference>
<gene>
    <name evidence="25" type="primary">LOC113507527</name>
</gene>
<dbReference type="InterPro" id="IPR013098">
    <property type="entry name" value="Ig_I-set"/>
</dbReference>
<dbReference type="SMART" id="SM00408">
    <property type="entry name" value="IGc2"/>
    <property type="match status" value="12"/>
</dbReference>
<comment type="subcellular location">
    <subcellularLocation>
        <location evidence="3">Endomembrane system</location>
    </subcellularLocation>
    <subcellularLocation>
        <location evidence="1">Membrane</location>
        <topology evidence="1">Single-pass membrane protein</topology>
    </subcellularLocation>
    <subcellularLocation>
        <location evidence="2">Secreted</location>
        <location evidence="2">Extracellular space</location>
        <location evidence="2">Extracellular matrix</location>
        <location evidence="2">Basement membrane</location>
    </subcellularLocation>
</comment>
<feature type="domain" description="Ig-like" evidence="22">
    <location>
        <begin position="704"/>
        <end position="788"/>
    </location>
</feature>
<keyword evidence="13" id="KW-0325">Glycoprotein</keyword>
<dbReference type="Pfam" id="PF07679">
    <property type="entry name" value="I-set"/>
    <property type="match status" value="2"/>
</dbReference>
<comment type="similarity">
    <text evidence="16">Belongs to the hemolin family.</text>
</comment>
<organism evidence="24 25">
    <name type="scientific">Trichoplusia ni</name>
    <name type="common">Cabbage looper</name>
    <dbReference type="NCBI Taxonomy" id="7111"/>
    <lineage>
        <taxon>Eukaryota</taxon>
        <taxon>Metazoa</taxon>
        <taxon>Ecdysozoa</taxon>
        <taxon>Arthropoda</taxon>
        <taxon>Hexapoda</taxon>
        <taxon>Insecta</taxon>
        <taxon>Pterygota</taxon>
        <taxon>Neoptera</taxon>
        <taxon>Endopterygota</taxon>
        <taxon>Lepidoptera</taxon>
        <taxon>Glossata</taxon>
        <taxon>Ditrysia</taxon>
        <taxon>Noctuoidea</taxon>
        <taxon>Noctuidae</taxon>
        <taxon>Plusiinae</taxon>
        <taxon>Trichoplusia</taxon>
    </lineage>
</organism>
<feature type="disulfide bond" evidence="18">
    <location>
        <begin position="304"/>
        <end position="322"/>
    </location>
</feature>
<feature type="domain" description="Laminin IV type A" evidence="23">
    <location>
        <begin position="843"/>
        <end position="1031"/>
    </location>
</feature>
<feature type="disulfide bond" evidence="18">
    <location>
        <begin position="2797"/>
        <end position="2812"/>
    </location>
</feature>
<feature type="disulfide bond" evidence="18">
    <location>
        <begin position="387"/>
        <end position="405"/>
    </location>
</feature>
<feature type="domain" description="Ig-like" evidence="22">
    <location>
        <begin position="2596"/>
        <end position="2680"/>
    </location>
</feature>